<dbReference type="EC" id="5.6.2.3" evidence="1"/>
<dbReference type="GO" id="GO:0043139">
    <property type="term" value="F:5'-3' DNA helicase activity"/>
    <property type="evidence" value="ECO:0007669"/>
    <property type="project" value="UniProtKB-EC"/>
</dbReference>
<keyword evidence="1" id="KW-0227">DNA damage</keyword>
<name>A0A371FLL7_MUCPR</name>
<dbReference type="GO" id="GO:0006281">
    <property type="term" value="P:DNA repair"/>
    <property type="evidence" value="ECO:0007669"/>
    <property type="project" value="UniProtKB-KW"/>
</dbReference>
<dbReference type="Gene3D" id="3.40.50.300">
    <property type="entry name" value="P-loop containing nucleotide triphosphate hydrolases"/>
    <property type="match status" value="1"/>
</dbReference>
<feature type="domain" description="DNA helicase Pif1-like DEAD-box helicase" evidence="2">
    <location>
        <begin position="33"/>
        <end position="138"/>
    </location>
</feature>
<dbReference type="STRING" id="157652.A0A371FLL7"/>
<dbReference type="Proteomes" id="UP000257109">
    <property type="component" value="Unassembled WGS sequence"/>
</dbReference>
<keyword evidence="1" id="KW-0233">DNA recombination</keyword>
<dbReference type="PANTHER" id="PTHR10492">
    <property type="match status" value="1"/>
</dbReference>
<comment type="catalytic activity">
    <reaction evidence="1">
        <text>ATP + H2O = ADP + phosphate + H(+)</text>
        <dbReference type="Rhea" id="RHEA:13065"/>
        <dbReference type="ChEBI" id="CHEBI:15377"/>
        <dbReference type="ChEBI" id="CHEBI:15378"/>
        <dbReference type="ChEBI" id="CHEBI:30616"/>
        <dbReference type="ChEBI" id="CHEBI:43474"/>
        <dbReference type="ChEBI" id="CHEBI:456216"/>
        <dbReference type="EC" id="5.6.2.3"/>
    </reaction>
</comment>
<dbReference type="OrthoDB" id="1435114at2759"/>
<sequence>MQGNNKSLTDFPTMHRPDIQSLASEHKKLLSTMTLEQRDIYDRIMLCVAENRGGLFFLYGYGGTSKTLIWRAISAAIRSKGEIVLTVASSGIAALLIPGGRTAHSRFIIPTNVDEDSTCNIKQDSPLAELIIKSRLII</sequence>
<keyword evidence="1" id="KW-0067">ATP-binding</keyword>
<accession>A0A371FLL7</accession>
<evidence type="ECO:0000256" key="1">
    <source>
        <dbReference type="RuleBase" id="RU363044"/>
    </source>
</evidence>
<organism evidence="3 4">
    <name type="scientific">Mucuna pruriens</name>
    <name type="common">Velvet bean</name>
    <name type="synonym">Dolichos pruriens</name>
    <dbReference type="NCBI Taxonomy" id="157652"/>
    <lineage>
        <taxon>Eukaryota</taxon>
        <taxon>Viridiplantae</taxon>
        <taxon>Streptophyta</taxon>
        <taxon>Embryophyta</taxon>
        <taxon>Tracheophyta</taxon>
        <taxon>Spermatophyta</taxon>
        <taxon>Magnoliopsida</taxon>
        <taxon>eudicotyledons</taxon>
        <taxon>Gunneridae</taxon>
        <taxon>Pentapetalae</taxon>
        <taxon>rosids</taxon>
        <taxon>fabids</taxon>
        <taxon>Fabales</taxon>
        <taxon>Fabaceae</taxon>
        <taxon>Papilionoideae</taxon>
        <taxon>50 kb inversion clade</taxon>
        <taxon>NPAAA clade</taxon>
        <taxon>indigoferoid/millettioid clade</taxon>
        <taxon>Phaseoleae</taxon>
        <taxon>Mucuna</taxon>
    </lineage>
</organism>
<dbReference type="InterPro" id="IPR010285">
    <property type="entry name" value="DNA_helicase_pif1-like_DEAD"/>
</dbReference>
<dbReference type="GO" id="GO:0016887">
    <property type="term" value="F:ATP hydrolysis activity"/>
    <property type="evidence" value="ECO:0007669"/>
    <property type="project" value="RHEA"/>
</dbReference>
<dbReference type="GO" id="GO:0005524">
    <property type="term" value="F:ATP binding"/>
    <property type="evidence" value="ECO:0007669"/>
    <property type="project" value="UniProtKB-KW"/>
</dbReference>
<dbReference type="InterPro" id="IPR027417">
    <property type="entry name" value="P-loop_NTPase"/>
</dbReference>
<protein>
    <recommendedName>
        <fullName evidence="1">ATP-dependent DNA helicase</fullName>
        <ecNumber evidence="1">5.6.2.3</ecNumber>
    </recommendedName>
</protein>
<dbReference type="GO" id="GO:0000723">
    <property type="term" value="P:telomere maintenance"/>
    <property type="evidence" value="ECO:0007669"/>
    <property type="project" value="InterPro"/>
</dbReference>
<comment type="caution">
    <text evidence="3">The sequence shown here is derived from an EMBL/GenBank/DDBJ whole genome shotgun (WGS) entry which is preliminary data.</text>
</comment>
<gene>
    <name evidence="3" type="ORF">CR513_40540</name>
</gene>
<dbReference type="PANTHER" id="PTHR10492:SF101">
    <property type="entry name" value="ATP-DEPENDENT DNA HELICASE"/>
    <property type="match status" value="1"/>
</dbReference>
<dbReference type="EMBL" id="QJKJ01008648">
    <property type="protein sequence ID" value="RDX79080.1"/>
    <property type="molecule type" value="Genomic_DNA"/>
</dbReference>
<comment type="similarity">
    <text evidence="1">Belongs to the helicase family.</text>
</comment>
<evidence type="ECO:0000259" key="2">
    <source>
        <dbReference type="Pfam" id="PF05970"/>
    </source>
</evidence>
<keyword evidence="1" id="KW-0378">Hydrolase</keyword>
<dbReference type="AlphaFoldDB" id="A0A371FLL7"/>
<reference evidence="3" key="1">
    <citation type="submission" date="2018-05" db="EMBL/GenBank/DDBJ databases">
        <title>Draft genome of Mucuna pruriens seed.</title>
        <authorList>
            <person name="Nnadi N.E."/>
            <person name="Vos R."/>
            <person name="Hasami M.H."/>
            <person name="Devisetty U.K."/>
            <person name="Aguiy J.C."/>
        </authorList>
    </citation>
    <scope>NUCLEOTIDE SEQUENCE [LARGE SCALE GENOMIC DNA]</scope>
    <source>
        <strain evidence="3">JCA_2017</strain>
    </source>
</reference>
<dbReference type="SUPFAM" id="SSF52540">
    <property type="entry name" value="P-loop containing nucleoside triphosphate hydrolases"/>
    <property type="match status" value="1"/>
</dbReference>
<dbReference type="Pfam" id="PF05970">
    <property type="entry name" value="PIF1"/>
    <property type="match status" value="1"/>
</dbReference>
<keyword evidence="1" id="KW-0547">Nucleotide-binding</keyword>
<keyword evidence="4" id="KW-1185">Reference proteome</keyword>
<evidence type="ECO:0000313" key="4">
    <source>
        <dbReference type="Proteomes" id="UP000257109"/>
    </source>
</evidence>
<comment type="cofactor">
    <cofactor evidence="1">
        <name>Mg(2+)</name>
        <dbReference type="ChEBI" id="CHEBI:18420"/>
    </cofactor>
</comment>
<dbReference type="GO" id="GO:0006310">
    <property type="term" value="P:DNA recombination"/>
    <property type="evidence" value="ECO:0007669"/>
    <property type="project" value="UniProtKB-KW"/>
</dbReference>
<keyword evidence="1" id="KW-0234">DNA repair</keyword>
<feature type="non-terminal residue" evidence="3">
    <location>
        <position position="138"/>
    </location>
</feature>
<proteinExistence type="inferred from homology"/>
<evidence type="ECO:0000313" key="3">
    <source>
        <dbReference type="EMBL" id="RDX79080.1"/>
    </source>
</evidence>
<keyword evidence="1" id="KW-0347">Helicase</keyword>